<dbReference type="GeneID" id="68900289"/>
<accession>A0ABS8TTE7</accession>
<dbReference type="Proteomes" id="UP001430701">
    <property type="component" value="Unassembled WGS sequence"/>
</dbReference>
<name>A0ABS8TTE7_9GAMM</name>
<dbReference type="RefSeq" id="WP_152536658.1">
    <property type="nucleotide sequence ID" value="NZ_CP053627.1"/>
</dbReference>
<comment type="caution">
    <text evidence="1">The sequence shown here is derived from an EMBL/GenBank/DDBJ whole genome shotgun (WGS) entry which is preliminary data.</text>
</comment>
<dbReference type="EMBL" id="JAJPPU010000002">
    <property type="protein sequence ID" value="MCD8473396.1"/>
    <property type="molecule type" value="Genomic_DNA"/>
</dbReference>
<keyword evidence="2" id="KW-1185">Reference proteome</keyword>
<gene>
    <name evidence="1" type="ORF">LPH55_08000</name>
</gene>
<protein>
    <submittedName>
        <fullName evidence="1">Uncharacterized protein</fullName>
    </submittedName>
</protein>
<sequence length="76" mass="8872">MTVQQVVQPVGGKDEINIERRNGYFVSSLNWKVRNSCYPHHLNGLSTVNPFELLINMRNSEENINEINENMICIFY</sequence>
<evidence type="ECO:0000313" key="1">
    <source>
        <dbReference type="EMBL" id="MCD8473396.1"/>
    </source>
</evidence>
<evidence type="ECO:0000313" key="2">
    <source>
        <dbReference type="Proteomes" id="UP001430701"/>
    </source>
</evidence>
<organism evidence="1 2">
    <name type="scientific">Xylella taiwanensis</name>
    <dbReference type="NCBI Taxonomy" id="1444770"/>
    <lineage>
        <taxon>Bacteria</taxon>
        <taxon>Pseudomonadati</taxon>
        <taxon>Pseudomonadota</taxon>
        <taxon>Gammaproteobacteria</taxon>
        <taxon>Lysobacterales</taxon>
        <taxon>Lysobacteraceae</taxon>
        <taxon>Xylella</taxon>
    </lineage>
</organism>
<reference evidence="1" key="1">
    <citation type="submission" date="2021-11" db="EMBL/GenBank/DDBJ databases">
        <title>Genome sequence of Xylella taiwanensis PLS432.</title>
        <authorList>
            <person name="Weng L.-W."/>
            <person name="Su C.-C."/>
            <person name="Tsai C.-W."/>
            <person name="Kuo C.-H."/>
        </authorList>
    </citation>
    <scope>NUCLEOTIDE SEQUENCE</scope>
    <source>
        <strain evidence="1">PLS432</strain>
    </source>
</reference>
<proteinExistence type="predicted"/>